<accession>A0ACB7VRG6</accession>
<reference evidence="2" key="1">
    <citation type="journal article" date="2022" name="Nat. Commun.">
        <title>Chromosome evolution and the genetic basis of agronomically important traits in greater yam.</title>
        <authorList>
            <person name="Bredeson J.V."/>
            <person name="Lyons J.B."/>
            <person name="Oniyinde I.O."/>
            <person name="Okereke N.R."/>
            <person name="Kolade O."/>
            <person name="Nnabue I."/>
            <person name="Nwadili C.O."/>
            <person name="Hribova E."/>
            <person name="Parker M."/>
            <person name="Nwogha J."/>
            <person name="Shu S."/>
            <person name="Carlson J."/>
            <person name="Kariba R."/>
            <person name="Muthemba S."/>
            <person name="Knop K."/>
            <person name="Barton G.J."/>
            <person name="Sherwood A.V."/>
            <person name="Lopez-Montes A."/>
            <person name="Asiedu R."/>
            <person name="Jamnadass R."/>
            <person name="Muchugi A."/>
            <person name="Goodstein D."/>
            <person name="Egesi C.N."/>
            <person name="Featherston J."/>
            <person name="Asfaw A."/>
            <person name="Simpson G.G."/>
            <person name="Dolezel J."/>
            <person name="Hendre P.S."/>
            <person name="Van Deynze A."/>
            <person name="Kumar P.L."/>
            <person name="Obidiegwu J.E."/>
            <person name="Bhattacharjee R."/>
            <person name="Rokhsar D.S."/>
        </authorList>
    </citation>
    <scope>NUCLEOTIDE SEQUENCE [LARGE SCALE GENOMIC DNA]</scope>
    <source>
        <strain evidence="2">cv. TDa95/00328</strain>
    </source>
</reference>
<evidence type="ECO:0000313" key="1">
    <source>
        <dbReference type="EMBL" id="KAH7677187.1"/>
    </source>
</evidence>
<dbReference type="Proteomes" id="UP000827976">
    <property type="component" value="Chromosome 7"/>
</dbReference>
<proteinExistence type="predicted"/>
<keyword evidence="1" id="KW-0378">Hydrolase</keyword>
<evidence type="ECO:0000313" key="2">
    <source>
        <dbReference type="Proteomes" id="UP000827976"/>
    </source>
</evidence>
<keyword evidence="1" id="KW-0326">Glycosidase</keyword>
<protein>
    <submittedName>
        <fullName evidence="1">Glycoside hydrolase family 17 protein</fullName>
        <ecNumber evidence="1">3.2.1.39</ecNumber>
    </submittedName>
</protein>
<name>A0ACB7VRG6_DIOAL</name>
<dbReference type="EMBL" id="CM037017">
    <property type="protein sequence ID" value="KAH7677187.1"/>
    <property type="molecule type" value="Genomic_DNA"/>
</dbReference>
<dbReference type="EC" id="3.2.1.39" evidence="1"/>
<comment type="caution">
    <text evidence="1">The sequence shown here is derived from an EMBL/GenBank/DDBJ whole genome shotgun (WGS) entry which is preliminary data.</text>
</comment>
<sequence>MRLYDPNPSILEALRGSNIEVMLDIPNTDLRNLASDPSAANVWVQTYIIPYSRPHIKFKYIAVATEAIPRTSLQNVGQYVLPAMRNIRTSLLSVGRDEIKVSTAVSAALFTLFLADTEEILEPIIRFLNSTGSPLLVNVDPYLSYINNMDIFDLNYALFTSPGTNLFDALLDKVYSALEKTGGSNVDIVVSESGWPSAGGVAASVDNAQTYNQNLINHVRQGTPKGPRVVEVFLYEMFNENQKSPEYEKHFGLFNPDGTPVYVLY</sequence>
<organism evidence="1 2">
    <name type="scientific">Dioscorea alata</name>
    <name type="common">Purple yam</name>
    <dbReference type="NCBI Taxonomy" id="55571"/>
    <lineage>
        <taxon>Eukaryota</taxon>
        <taxon>Viridiplantae</taxon>
        <taxon>Streptophyta</taxon>
        <taxon>Embryophyta</taxon>
        <taxon>Tracheophyta</taxon>
        <taxon>Spermatophyta</taxon>
        <taxon>Magnoliopsida</taxon>
        <taxon>Liliopsida</taxon>
        <taxon>Dioscoreales</taxon>
        <taxon>Dioscoreaceae</taxon>
        <taxon>Dioscorea</taxon>
    </lineage>
</organism>
<gene>
    <name evidence="1" type="ORF">IHE45_07G066100</name>
</gene>
<keyword evidence="2" id="KW-1185">Reference proteome</keyword>